<keyword evidence="1" id="KW-0418">Kinase</keyword>
<dbReference type="PANTHER" id="PTHR37171:SF1">
    <property type="entry name" value="SERINE_THREONINE-PROTEIN KINASE YRZF-RELATED"/>
    <property type="match status" value="1"/>
</dbReference>
<gene>
    <name evidence="1" type="ORF">ACFQO8_00295</name>
</gene>
<dbReference type="GO" id="GO:0016301">
    <property type="term" value="F:kinase activity"/>
    <property type="evidence" value="ECO:0007669"/>
    <property type="project" value="UniProtKB-KW"/>
</dbReference>
<dbReference type="RefSeq" id="WP_214785910.1">
    <property type="nucleotide sequence ID" value="NZ_JANIEL010000091.1"/>
</dbReference>
<dbReference type="Proteomes" id="UP001596439">
    <property type="component" value="Unassembled WGS sequence"/>
</dbReference>
<proteinExistence type="predicted"/>
<comment type="caution">
    <text evidence="1">The sequence shown here is derived from an EMBL/GenBank/DDBJ whole genome shotgun (WGS) entry which is preliminary data.</text>
</comment>
<organism evidence="1 2">
    <name type="scientific">Exiguobacterium aestuarii</name>
    <dbReference type="NCBI Taxonomy" id="273527"/>
    <lineage>
        <taxon>Bacteria</taxon>
        <taxon>Bacillati</taxon>
        <taxon>Bacillota</taxon>
        <taxon>Bacilli</taxon>
        <taxon>Bacillales</taxon>
        <taxon>Bacillales Family XII. Incertae Sedis</taxon>
        <taxon>Exiguobacterium</taxon>
    </lineage>
</organism>
<dbReference type="EMBL" id="JBHTCE010000001">
    <property type="protein sequence ID" value="MFC7388556.1"/>
    <property type="molecule type" value="Genomic_DNA"/>
</dbReference>
<protein>
    <submittedName>
        <fullName evidence="1">Protein kinase family protein</fullName>
    </submittedName>
</protein>
<dbReference type="InterPro" id="IPR011009">
    <property type="entry name" value="Kinase-like_dom_sf"/>
</dbReference>
<evidence type="ECO:0000313" key="2">
    <source>
        <dbReference type="Proteomes" id="UP001596439"/>
    </source>
</evidence>
<dbReference type="InterPro" id="IPR052396">
    <property type="entry name" value="Meiotic_Drive_Suppr_Kinase"/>
</dbReference>
<reference evidence="2" key="1">
    <citation type="journal article" date="2019" name="Int. J. Syst. Evol. Microbiol.">
        <title>The Global Catalogue of Microorganisms (GCM) 10K type strain sequencing project: providing services to taxonomists for standard genome sequencing and annotation.</title>
        <authorList>
            <consortium name="The Broad Institute Genomics Platform"/>
            <consortium name="The Broad Institute Genome Sequencing Center for Infectious Disease"/>
            <person name="Wu L."/>
            <person name="Ma J."/>
        </authorList>
    </citation>
    <scope>NUCLEOTIDE SEQUENCE [LARGE SCALE GENOMIC DNA]</scope>
    <source>
        <strain evidence="2">CCUG 55590</strain>
    </source>
</reference>
<dbReference type="PANTHER" id="PTHR37171">
    <property type="entry name" value="SERINE/THREONINE-PROTEIN KINASE YRZF-RELATED"/>
    <property type="match status" value="1"/>
</dbReference>
<accession>A0ABW2PGD5</accession>
<keyword evidence="2" id="KW-1185">Reference proteome</keyword>
<keyword evidence="1" id="KW-0808">Transferase</keyword>
<name>A0ABW2PGD5_9BACL</name>
<sequence length="203" mass="23945">MGNYTQYADVTFERVGDSFQVTAMHPDLHLHGIGRSAAVFRLKEKDRVIKVFFPGYEQIAIEEAVIYEKLKGLPYFPTCYEAGESYLVMDYIEGKTLFECLTEGIWIDPSYIEVVDEALRQARLLGLTPSDVHLRNIILTPNGQIFLIDLARFRQGQHIDHQWEDLKRMYRLYRYRFMPKQYNETLLNRIAYLYRKFVNDPDS</sequence>
<dbReference type="SUPFAM" id="SSF56112">
    <property type="entry name" value="Protein kinase-like (PK-like)"/>
    <property type="match status" value="1"/>
</dbReference>
<evidence type="ECO:0000313" key="1">
    <source>
        <dbReference type="EMBL" id="MFC7388556.1"/>
    </source>
</evidence>